<evidence type="ECO:0000259" key="5">
    <source>
        <dbReference type="Pfam" id="PF00248"/>
    </source>
</evidence>
<evidence type="ECO:0000256" key="1">
    <source>
        <dbReference type="ARBA" id="ARBA00007905"/>
    </source>
</evidence>
<evidence type="ECO:0000256" key="3">
    <source>
        <dbReference type="ARBA" id="ARBA00023002"/>
    </source>
</evidence>
<evidence type="ECO:0000313" key="6">
    <source>
        <dbReference type="EMBL" id="ANJ04987.1"/>
    </source>
</evidence>
<dbReference type="EMBL" id="KF060241">
    <property type="protein sequence ID" value="ANJ04987.1"/>
    <property type="molecule type" value="Genomic_DNA"/>
</dbReference>
<feature type="domain" description="NADP-dependent oxidoreductase" evidence="5">
    <location>
        <begin position="214"/>
        <end position="372"/>
    </location>
</feature>
<evidence type="ECO:0000256" key="4">
    <source>
        <dbReference type="SAM" id="MobiDB-lite"/>
    </source>
</evidence>
<keyword evidence="3" id="KW-0560">Oxidoreductase</keyword>
<feature type="region of interest" description="Disordered" evidence="4">
    <location>
        <begin position="51"/>
        <end position="87"/>
    </location>
</feature>
<evidence type="ECO:0000256" key="2">
    <source>
        <dbReference type="ARBA" id="ARBA00022857"/>
    </source>
</evidence>
<feature type="compositionally biased region" description="Basic and acidic residues" evidence="4">
    <location>
        <begin position="51"/>
        <end position="63"/>
    </location>
</feature>
<reference evidence="6" key="1">
    <citation type="journal article" date="2014" name="Biotechnol. Bioprocess Eng.">
        <title>High levels of malic acid production by the bioconversion of corn straw hydrolyte using an isolated Rhizopus delemar strain.</title>
        <authorList>
            <person name="Li X."/>
            <person name="Liu Y."/>
            <person name="Yang Y."/>
            <person name="Zhang H."/>
            <person name="Wang H."/>
            <person name="Wu Y."/>
            <person name="Zhang M."/>
            <person name="Sun T."/>
            <person name="Cheng J."/>
            <person name="Wu X."/>
            <person name="Pan L."/>
            <person name="Jiang S."/>
            <person name="Wu H."/>
        </authorList>
    </citation>
    <scope>NUCLEOTIDE SEQUENCE</scope>
    <source>
        <strain evidence="6">HF-119</strain>
    </source>
</reference>
<accession>A0A191URZ3</accession>
<dbReference type="SUPFAM" id="SSF51430">
    <property type="entry name" value="NAD(P)-linked oxidoreductase"/>
    <property type="match status" value="1"/>
</dbReference>
<dbReference type="PANTHER" id="PTHR43827">
    <property type="entry name" value="2,5-DIKETO-D-GLUCONIC ACID REDUCTASE"/>
    <property type="match status" value="1"/>
</dbReference>
<dbReference type="AlphaFoldDB" id="A0A191URZ3"/>
<keyword evidence="2" id="KW-0521">NADP</keyword>
<dbReference type="PRINTS" id="PR00069">
    <property type="entry name" value="ALDKETRDTASE"/>
</dbReference>
<sequence length="412" mass="45555">MEEYARGQTPKVDLCATFSLRILLSFLQHSILTSQLQSLLSLSALSTHNNHDGFSHRQAEQGTRHAPRGFWPLEGKQRDMRRPGLRGHQGTISSLRLRMRYVTTFCCEVFQERSNMAVQTTATNSNAARVSPAPSRRASSSARNSSLFPSFGIVSSRATASSPSAASSWLTGVSITSTCSSCTSPLRRSTSTRLAATPRDGTRRAARSNSAIATIQEIWTAMELLLDKQLARSIGVSHFSAQLLMDPLRYARVRPANLQIEHHTYLTQPRLIEYAKKEGIAVNAYSSIGPLGFLELEGENAVDAPPLFEHNTLKSLAEKHGQTPAQVLLRWVTQRGIAVIPQSNNPTRLSQNLEVTGWDLEKSESEAISSLDNGLRFNDPFGYGMYVPIFEEDVTPGNVRRFAMENVHDLSK</sequence>
<dbReference type="InterPro" id="IPR036812">
    <property type="entry name" value="NAD(P)_OxRdtase_dom_sf"/>
</dbReference>
<protein>
    <submittedName>
        <fullName evidence="6">Xylose reductase</fullName>
    </submittedName>
</protein>
<dbReference type="PANTHER" id="PTHR43827:SF3">
    <property type="entry name" value="NADP-DEPENDENT OXIDOREDUCTASE DOMAIN-CONTAINING PROTEIN"/>
    <property type="match status" value="1"/>
</dbReference>
<proteinExistence type="inferred from homology"/>
<dbReference type="VEuPathDB" id="FungiDB:RO3G_11716"/>
<feature type="compositionally biased region" description="Low complexity" evidence="4">
    <location>
        <begin position="124"/>
        <end position="144"/>
    </location>
</feature>
<dbReference type="InterPro" id="IPR020471">
    <property type="entry name" value="AKR"/>
</dbReference>
<dbReference type="Gene3D" id="3.20.20.100">
    <property type="entry name" value="NADP-dependent oxidoreductase domain"/>
    <property type="match status" value="1"/>
</dbReference>
<organism evidence="6">
    <name type="scientific">Rhizopus delemar</name>
    <dbReference type="NCBI Taxonomy" id="936053"/>
    <lineage>
        <taxon>Eukaryota</taxon>
        <taxon>Fungi</taxon>
        <taxon>Fungi incertae sedis</taxon>
        <taxon>Mucoromycota</taxon>
        <taxon>Mucoromycotina</taxon>
        <taxon>Mucoromycetes</taxon>
        <taxon>Mucorales</taxon>
        <taxon>Mucorineae</taxon>
        <taxon>Rhizopodaceae</taxon>
        <taxon>Rhizopus</taxon>
    </lineage>
</organism>
<comment type="similarity">
    <text evidence="1">Belongs to the aldo/keto reductase family.</text>
</comment>
<dbReference type="InterPro" id="IPR023210">
    <property type="entry name" value="NADP_OxRdtase_dom"/>
</dbReference>
<dbReference type="Pfam" id="PF00248">
    <property type="entry name" value="Aldo_ket_red"/>
    <property type="match status" value="1"/>
</dbReference>
<feature type="region of interest" description="Disordered" evidence="4">
    <location>
        <begin position="121"/>
        <end position="144"/>
    </location>
</feature>
<name>A0A191URZ3_9FUNG</name>
<dbReference type="GO" id="GO:0016616">
    <property type="term" value="F:oxidoreductase activity, acting on the CH-OH group of donors, NAD or NADP as acceptor"/>
    <property type="evidence" value="ECO:0007669"/>
    <property type="project" value="UniProtKB-ARBA"/>
</dbReference>